<name>A0A3F2Y1T2_DEKBR</name>
<accession>A0A3F2Y1T2</accession>
<dbReference type="Proteomes" id="UP000478008">
    <property type="component" value="Unassembled WGS sequence"/>
</dbReference>
<evidence type="ECO:0000313" key="4">
    <source>
        <dbReference type="Proteomes" id="UP000478008"/>
    </source>
</evidence>
<dbReference type="Pfam" id="PF03737">
    <property type="entry name" value="RraA-like"/>
    <property type="match status" value="1"/>
</dbReference>
<evidence type="ECO:0000313" key="2">
    <source>
        <dbReference type="EMBL" id="KAF6013240.1"/>
    </source>
</evidence>
<protein>
    <submittedName>
        <fullName evidence="3">DEBR0S1_01508g1_1</fullName>
    </submittedName>
</protein>
<dbReference type="EMBL" id="JABCYN010000022">
    <property type="protein sequence ID" value="KAF6013240.1"/>
    <property type="molecule type" value="Genomic_DNA"/>
</dbReference>
<organism evidence="3 4">
    <name type="scientific">Dekkera bruxellensis</name>
    <name type="common">Brettanomyces custersii</name>
    <dbReference type="NCBI Taxonomy" id="5007"/>
    <lineage>
        <taxon>Eukaryota</taxon>
        <taxon>Fungi</taxon>
        <taxon>Dikarya</taxon>
        <taxon>Ascomycota</taxon>
        <taxon>Saccharomycotina</taxon>
        <taxon>Pichiomycetes</taxon>
        <taxon>Pichiales</taxon>
        <taxon>Pichiaceae</taxon>
        <taxon>Brettanomyces</taxon>
    </lineage>
</organism>
<evidence type="ECO:0000313" key="5">
    <source>
        <dbReference type="Proteomes" id="UP000568158"/>
    </source>
</evidence>
<gene>
    <name evidence="3" type="ORF">DEBR0S1_01508G</name>
    <name evidence="2" type="ORF">HII12_001955</name>
</gene>
<dbReference type="Proteomes" id="UP000568158">
    <property type="component" value="Unassembled WGS sequence"/>
</dbReference>
<feature type="binding site" evidence="1">
    <location>
        <begin position="107"/>
        <end position="110"/>
    </location>
    <ligand>
        <name>substrate</name>
    </ligand>
</feature>
<feature type="binding site" evidence="1">
    <location>
        <position position="130"/>
    </location>
    <ligand>
        <name>Mg(2+)</name>
        <dbReference type="ChEBI" id="CHEBI:18420"/>
    </ligand>
</feature>
<dbReference type="SUPFAM" id="SSF89562">
    <property type="entry name" value="RraA-like"/>
    <property type="match status" value="1"/>
</dbReference>
<keyword evidence="4" id="KW-1185">Reference proteome</keyword>
<dbReference type="EMBL" id="CABFWN010000001">
    <property type="protein sequence ID" value="VUG15850.1"/>
    <property type="molecule type" value="Genomic_DNA"/>
</dbReference>
<sequence>MPLEANKVISILRKFTTCDLSDGIVKYGKKDGGYFPNLARYSSNKNNKPMIGQAYTVLFAPKDDPRPAIKGGYIDNLPKDSVLVIATTENLQKLDAPYTKLNNALYGGLMSTRANYLKSSGTVVFGRIRDINEHLGLSRDVFAYGKGSAPHGPVVKMVGINIPLRIEIDDYPKPRLEIITPGDYIMGDDNGIVKLDNNEQVAKILEYIPKRVEADTLVMQDIREGKKCNPSQKARRAAL</sequence>
<dbReference type="CDD" id="cd16841">
    <property type="entry name" value="RraA_family"/>
    <property type="match status" value="1"/>
</dbReference>
<dbReference type="STRING" id="5007.A0A3F2Y1T2"/>
<keyword evidence="1" id="KW-0479">Metal-binding</keyword>
<feature type="binding site" evidence="1">
    <location>
        <position position="129"/>
    </location>
    <ligand>
        <name>substrate</name>
    </ligand>
</feature>
<dbReference type="GO" id="GO:0008948">
    <property type="term" value="F:oxaloacetate decarboxylase activity"/>
    <property type="evidence" value="ECO:0007669"/>
    <property type="project" value="TreeGrafter"/>
</dbReference>
<dbReference type="InterPro" id="IPR005493">
    <property type="entry name" value="RraA/RraA-like"/>
</dbReference>
<dbReference type="AlphaFoldDB" id="A0A3F2Y1T2"/>
<dbReference type="GO" id="GO:0047443">
    <property type="term" value="F:4-hydroxy-4-methyl-2-oxoglutarate aldolase activity"/>
    <property type="evidence" value="ECO:0007669"/>
    <property type="project" value="TreeGrafter"/>
</dbReference>
<dbReference type="PANTHER" id="PTHR33254">
    <property type="entry name" value="4-HYDROXY-4-METHYL-2-OXOGLUTARATE ALDOLASE 3-RELATED"/>
    <property type="match status" value="1"/>
</dbReference>
<keyword evidence="1" id="KW-0460">Magnesium</keyword>
<reference evidence="3 4" key="1">
    <citation type="submission" date="2019-07" db="EMBL/GenBank/DDBJ databases">
        <authorList>
            <person name="Friedrich A."/>
            <person name="Schacherer J."/>
        </authorList>
    </citation>
    <scope>NUCLEOTIDE SEQUENCE [LARGE SCALE GENOMIC DNA]</scope>
</reference>
<evidence type="ECO:0000256" key="1">
    <source>
        <dbReference type="PIRSR" id="PIRSR605493-1"/>
    </source>
</evidence>
<dbReference type="Gene3D" id="3.50.30.40">
    <property type="entry name" value="Ribonuclease E inhibitor RraA/RraA-like"/>
    <property type="match status" value="1"/>
</dbReference>
<proteinExistence type="predicted"/>
<dbReference type="PANTHER" id="PTHR33254:SF28">
    <property type="entry name" value="4-HYDROXY-4-METHYL-2-OXOGLUTARATE ALDOLASE"/>
    <property type="match status" value="1"/>
</dbReference>
<dbReference type="InterPro" id="IPR036704">
    <property type="entry name" value="RraA/RraA-like_sf"/>
</dbReference>
<reference evidence="2 5" key="2">
    <citation type="journal article" date="2020" name="Appl. Microbiol. Biotechnol.">
        <title>Targeted gene deletion in Brettanomyces bruxellensis with an expression-free CRISPR-Cas9 system.</title>
        <authorList>
            <person name="Varela C."/>
            <person name="Bartel C."/>
            <person name="Onetto C."/>
            <person name="Borneman A."/>
        </authorList>
    </citation>
    <scope>NUCLEOTIDE SEQUENCE [LARGE SCALE GENOMIC DNA]</scope>
    <source>
        <strain evidence="2 5">AWRI1613</strain>
    </source>
</reference>
<dbReference type="OMA" id="MTAYEDF"/>
<comment type="cofactor">
    <cofactor evidence="1">
        <name>Mg(2+)</name>
        <dbReference type="ChEBI" id="CHEBI:18420"/>
    </cofactor>
</comment>
<evidence type="ECO:0000313" key="3">
    <source>
        <dbReference type="EMBL" id="VUG15850.1"/>
    </source>
</evidence>
<dbReference type="GO" id="GO:0046872">
    <property type="term" value="F:metal ion binding"/>
    <property type="evidence" value="ECO:0007669"/>
    <property type="project" value="UniProtKB-KW"/>
</dbReference>